<keyword evidence="3 7" id="KW-0479">Metal-binding</keyword>
<proteinExistence type="inferred from homology"/>
<evidence type="ECO:0000256" key="8">
    <source>
        <dbReference type="RuleBase" id="RU000461"/>
    </source>
</evidence>
<evidence type="ECO:0000256" key="7">
    <source>
        <dbReference type="PIRSR" id="PIRSR602401-1"/>
    </source>
</evidence>
<evidence type="ECO:0000256" key="4">
    <source>
        <dbReference type="ARBA" id="ARBA00023002"/>
    </source>
</evidence>
<dbReference type="Pfam" id="PF00067">
    <property type="entry name" value="p450"/>
    <property type="match status" value="2"/>
</dbReference>
<dbReference type="PROSITE" id="PS00086">
    <property type="entry name" value="CYTOCHROME_P450"/>
    <property type="match status" value="1"/>
</dbReference>
<keyword evidence="7 8" id="KW-0349">Heme</keyword>
<dbReference type="PANTHER" id="PTHR24305:SF157">
    <property type="entry name" value="N-ACETYLTRYPTOPHAN 6-HYDROXYLASE IVOC-RELATED"/>
    <property type="match status" value="1"/>
</dbReference>
<dbReference type="Proteomes" id="UP001285354">
    <property type="component" value="Unassembled WGS sequence"/>
</dbReference>
<dbReference type="PRINTS" id="PR00463">
    <property type="entry name" value="EP450I"/>
</dbReference>
<keyword evidence="6 8" id="KW-0503">Monooxygenase</keyword>
<dbReference type="CDD" id="cd11062">
    <property type="entry name" value="CYP58-like"/>
    <property type="match status" value="1"/>
</dbReference>
<keyword evidence="5 7" id="KW-0408">Iron</keyword>
<evidence type="ECO:0008006" key="11">
    <source>
        <dbReference type="Google" id="ProtNLM"/>
    </source>
</evidence>
<dbReference type="InterPro" id="IPR001128">
    <property type="entry name" value="Cyt_P450"/>
</dbReference>
<dbReference type="Gene3D" id="1.10.630.10">
    <property type="entry name" value="Cytochrome P450"/>
    <property type="match status" value="1"/>
</dbReference>
<evidence type="ECO:0000313" key="10">
    <source>
        <dbReference type="Proteomes" id="UP001285354"/>
    </source>
</evidence>
<keyword evidence="10" id="KW-1185">Reference proteome</keyword>
<evidence type="ECO:0000256" key="5">
    <source>
        <dbReference type="ARBA" id="ARBA00023004"/>
    </source>
</evidence>
<comment type="cofactor">
    <cofactor evidence="1 7">
        <name>heme</name>
        <dbReference type="ChEBI" id="CHEBI:30413"/>
    </cofactor>
</comment>
<comment type="caution">
    <text evidence="9">The sequence shown here is derived from an EMBL/GenBank/DDBJ whole genome shotgun (WGS) entry which is preliminary data.</text>
</comment>
<dbReference type="GO" id="GO:0005506">
    <property type="term" value="F:iron ion binding"/>
    <property type="evidence" value="ECO:0007669"/>
    <property type="project" value="InterPro"/>
</dbReference>
<dbReference type="InterPro" id="IPR002401">
    <property type="entry name" value="Cyt_P450_E_grp-I"/>
</dbReference>
<sequence length="470" mass="52968">MAMAMAMADLALVLLCGAIIVYAVAIPIRRLCLSPLAAFPGPKLAALSNWYEFYYDVVLQGKFTGKIQQLHRQYGPIIRITPTELHIDDPDYYDTLYNSRGRRDKYAYFAGRFGYASDTFSTVEHDLHRQRRKALSPMFSGQKIDAFQPVIRGKVEKLCRKIAQYRHGQVLPLSRAWVALTTDIITEYAFARSYDQLDSPGFEETLHEALVAIYTVGHVALHFSFVFPMLDLLPEWLVRRAQPEILPVVGMRKRPPPEETSDARLGDEAQLIIAAGLITTSWALTVSSFHISQNPAILHTLRAELAGAGSTSTQPLDWHELQQLPYLHGCVHEGIRLAHGIVTRDPRRAPDVALHYAGWTIPPNTPVSMTNVDILTNETIFPRPADFCPERWIGRPELERYFVPFGRGSRACAGINLALAELYITLAVVFTRFTFDLYATDVSDVQMAHAFLVPYPKWDSKGVRVVVTER</sequence>
<dbReference type="GO" id="GO:0016705">
    <property type="term" value="F:oxidoreductase activity, acting on paired donors, with incorporation or reduction of molecular oxygen"/>
    <property type="evidence" value="ECO:0007669"/>
    <property type="project" value="InterPro"/>
</dbReference>
<dbReference type="InterPro" id="IPR050121">
    <property type="entry name" value="Cytochrome_P450_monoxygenase"/>
</dbReference>
<feature type="binding site" description="axial binding residue" evidence="7">
    <location>
        <position position="412"/>
    </location>
    <ligand>
        <name>heme</name>
        <dbReference type="ChEBI" id="CHEBI:30413"/>
    </ligand>
    <ligandPart>
        <name>Fe</name>
        <dbReference type="ChEBI" id="CHEBI:18248"/>
    </ligandPart>
</feature>
<dbReference type="PANTHER" id="PTHR24305">
    <property type="entry name" value="CYTOCHROME P450"/>
    <property type="match status" value="1"/>
</dbReference>
<dbReference type="AlphaFoldDB" id="A0AAD9T4E4"/>
<evidence type="ECO:0000256" key="6">
    <source>
        <dbReference type="ARBA" id="ARBA00023033"/>
    </source>
</evidence>
<reference evidence="9" key="1">
    <citation type="submission" date="2023-06" db="EMBL/GenBank/DDBJ databases">
        <title>Draft genome of Marssonina rosae.</title>
        <authorList>
            <person name="Cheng Q."/>
        </authorList>
    </citation>
    <scope>NUCLEOTIDE SEQUENCE</scope>
    <source>
        <strain evidence="9">R4</strain>
    </source>
</reference>
<name>A0AAD9T4E4_9HELO</name>
<dbReference type="GO" id="GO:0020037">
    <property type="term" value="F:heme binding"/>
    <property type="evidence" value="ECO:0007669"/>
    <property type="project" value="InterPro"/>
</dbReference>
<dbReference type="SUPFAM" id="SSF48264">
    <property type="entry name" value="Cytochrome P450"/>
    <property type="match status" value="1"/>
</dbReference>
<keyword evidence="4 8" id="KW-0560">Oxidoreductase</keyword>
<gene>
    <name evidence="9" type="ORF">QTJ16_001915</name>
</gene>
<dbReference type="GO" id="GO:0004497">
    <property type="term" value="F:monooxygenase activity"/>
    <property type="evidence" value="ECO:0007669"/>
    <property type="project" value="UniProtKB-KW"/>
</dbReference>
<evidence type="ECO:0000256" key="3">
    <source>
        <dbReference type="ARBA" id="ARBA00022723"/>
    </source>
</evidence>
<comment type="similarity">
    <text evidence="2 8">Belongs to the cytochrome P450 family.</text>
</comment>
<evidence type="ECO:0000313" key="9">
    <source>
        <dbReference type="EMBL" id="KAK2628812.1"/>
    </source>
</evidence>
<evidence type="ECO:0000256" key="2">
    <source>
        <dbReference type="ARBA" id="ARBA00010617"/>
    </source>
</evidence>
<organism evidence="9 10">
    <name type="scientific">Diplocarpon rosae</name>
    <dbReference type="NCBI Taxonomy" id="946125"/>
    <lineage>
        <taxon>Eukaryota</taxon>
        <taxon>Fungi</taxon>
        <taxon>Dikarya</taxon>
        <taxon>Ascomycota</taxon>
        <taxon>Pezizomycotina</taxon>
        <taxon>Leotiomycetes</taxon>
        <taxon>Helotiales</taxon>
        <taxon>Drepanopezizaceae</taxon>
        <taxon>Diplocarpon</taxon>
    </lineage>
</organism>
<dbReference type="InterPro" id="IPR017972">
    <property type="entry name" value="Cyt_P450_CS"/>
</dbReference>
<evidence type="ECO:0000256" key="1">
    <source>
        <dbReference type="ARBA" id="ARBA00001971"/>
    </source>
</evidence>
<dbReference type="InterPro" id="IPR036396">
    <property type="entry name" value="Cyt_P450_sf"/>
</dbReference>
<protein>
    <recommendedName>
        <fullName evidence="11">Cytochrome P450</fullName>
    </recommendedName>
</protein>
<accession>A0AAD9T4E4</accession>
<dbReference type="EMBL" id="JAUBYV010000002">
    <property type="protein sequence ID" value="KAK2628812.1"/>
    <property type="molecule type" value="Genomic_DNA"/>
</dbReference>